<protein>
    <submittedName>
        <fullName evidence="3">Uncharacterized protein LOC117647408</fullName>
    </submittedName>
</protein>
<feature type="region of interest" description="Disordered" evidence="1">
    <location>
        <begin position="1"/>
        <end position="35"/>
    </location>
</feature>
<evidence type="ECO:0000313" key="2">
    <source>
        <dbReference type="Proteomes" id="UP000515158"/>
    </source>
</evidence>
<reference evidence="3" key="1">
    <citation type="submission" date="2025-08" db="UniProtKB">
        <authorList>
            <consortium name="RefSeq"/>
        </authorList>
    </citation>
    <scope>IDENTIFICATION</scope>
    <source>
        <tissue evidence="3">Total insect</tissue>
    </source>
</reference>
<dbReference type="KEGG" id="tpal:117647408"/>
<feature type="region of interest" description="Disordered" evidence="1">
    <location>
        <begin position="79"/>
        <end position="108"/>
    </location>
</feature>
<evidence type="ECO:0000256" key="1">
    <source>
        <dbReference type="SAM" id="MobiDB-lite"/>
    </source>
</evidence>
<sequence length="129" mass="14139">MPYLPPFPDSPGADEPAPNCFPGSKDPRCPAVPSGQASYLAPPNCFPGSTDTRCNGFTEGSQAQGSELVPQFHFLLPTELSRDADPPHQRNRRDVGDLEAAPSAFHHAADKQPEQELFYFKKLHWGYAT</sequence>
<dbReference type="InParanoid" id="A0A6P8Z5D5"/>
<keyword evidence="2" id="KW-1185">Reference proteome</keyword>
<dbReference type="RefSeq" id="XP_034245026.1">
    <property type="nucleotide sequence ID" value="XM_034389135.1"/>
</dbReference>
<name>A0A6P8Z5D5_THRPL</name>
<gene>
    <name evidence="3" type="primary">LOC117647408</name>
</gene>
<organism evidence="3">
    <name type="scientific">Thrips palmi</name>
    <name type="common">Melon thrips</name>
    <dbReference type="NCBI Taxonomy" id="161013"/>
    <lineage>
        <taxon>Eukaryota</taxon>
        <taxon>Metazoa</taxon>
        <taxon>Ecdysozoa</taxon>
        <taxon>Arthropoda</taxon>
        <taxon>Hexapoda</taxon>
        <taxon>Insecta</taxon>
        <taxon>Pterygota</taxon>
        <taxon>Neoptera</taxon>
        <taxon>Paraneoptera</taxon>
        <taxon>Thysanoptera</taxon>
        <taxon>Terebrantia</taxon>
        <taxon>Thripoidea</taxon>
        <taxon>Thripidae</taxon>
        <taxon>Thrips</taxon>
    </lineage>
</organism>
<proteinExistence type="predicted"/>
<dbReference type="GeneID" id="117647408"/>
<dbReference type="Proteomes" id="UP000515158">
    <property type="component" value="Unplaced"/>
</dbReference>
<evidence type="ECO:0000313" key="3">
    <source>
        <dbReference type="RefSeq" id="XP_034245026.1"/>
    </source>
</evidence>
<feature type="compositionally biased region" description="Basic and acidic residues" evidence="1">
    <location>
        <begin position="80"/>
        <end position="96"/>
    </location>
</feature>
<accession>A0A6P8Z5D5</accession>
<dbReference type="OrthoDB" id="6432511at2759"/>
<dbReference type="AlphaFoldDB" id="A0A6P8Z5D5"/>